<accession>A0AAV5VW72</accession>
<feature type="domain" description="Protein kinase" evidence="6">
    <location>
        <begin position="22"/>
        <end position="306"/>
    </location>
</feature>
<proteinExistence type="inferred from homology"/>
<comment type="caution">
    <text evidence="7">The sequence shown here is derived from an EMBL/GenBank/DDBJ whole genome shotgun (WGS) entry which is preliminary data.</text>
</comment>
<dbReference type="InterPro" id="IPR011009">
    <property type="entry name" value="Kinase-like_dom_sf"/>
</dbReference>
<dbReference type="EC" id="2.7.11.1" evidence="1"/>
<dbReference type="InterPro" id="IPR008271">
    <property type="entry name" value="Ser/Thr_kinase_AS"/>
</dbReference>
<keyword evidence="3 4" id="KW-0067">ATP-binding</keyword>
<keyword evidence="5" id="KW-0723">Serine/threonine-protein kinase</keyword>
<keyword evidence="5" id="KW-0808">Transferase</keyword>
<dbReference type="PROSITE" id="PS50011">
    <property type="entry name" value="PROTEIN_KINASE_DOM"/>
    <property type="match status" value="1"/>
</dbReference>
<feature type="binding site" evidence="4">
    <location>
        <position position="52"/>
    </location>
    <ligand>
        <name>ATP</name>
        <dbReference type="ChEBI" id="CHEBI:30616"/>
    </ligand>
</feature>
<keyword evidence="2 4" id="KW-0547">Nucleotide-binding</keyword>
<dbReference type="InterPro" id="IPR000719">
    <property type="entry name" value="Prot_kinase_dom"/>
</dbReference>
<dbReference type="Gene3D" id="1.10.510.10">
    <property type="entry name" value="Transferase(Phosphotransferase) domain 1"/>
    <property type="match status" value="1"/>
</dbReference>
<evidence type="ECO:0000256" key="3">
    <source>
        <dbReference type="ARBA" id="ARBA00022840"/>
    </source>
</evidence>
<dbReference type="InterPro" id="IPR017441">
    <property type="entry name" value="Protein_kinase_ATP_BS"/>
</dbReference>
<evidence type="ECO:0000256" key="4">
    <source>
        <dbReference type="PROSITE-ProRule" id="PRU10141"/>
    </source>
</evidence>
<evidence type="ECO:0000313" key="8">
    <source>
        <dbReference type="Proteomes" id="UP001432322"/>
    </source>
</evidence>
<dbReference type="PROSITE" id="PS00107">
    <property type="entry name" value="PROTEIN_KINASE_ATP"/>
    <property type="match status" value="1"/>
</dbReference>
<organism evidence="7 8">
    <name type="scientific">Pristionchus fissidentatus</name>
    <dbReference type="NCBI Taxonomy" id="1538716"/>
    <lineage>
        <taxon>Eukaryota</taxon>
        <taxon>Metazoa</taxon>
        <taxon>Ecdysozoa</taxon>
        <taxon>Nematoda</taxon>
        <taxon>Chromadorea</taxon>
        <taxon>Rhabditida</taxon>
        <taxon>Rhabditina</taxon>
        <taxon>Diplogasteromorpha</taxon>
        <taxon>Diplogasteroidea</taxon>
        <taxon>Neodiplogasteridae</taxon>
        <taxon>Pristionchus</taxon>
    </lineage>
</organism>
<dbReference type="PANTHER" id="PTHR11909">
    <property type="entry name" value="CASEIN KINASE-RELATED"/>
    <property type="match status" value="1"/>
</dbReference>
<evidence type="ECO:0000256" key="1">
    <source>
        <dbReference type="ARBA" id="ARBA00012513"/>
    </source>
</evidence>
<evidence type="ECO:0000259" key="6">
    <source>
        <dbReference type="PROSITE" id="PS50011"/>
    </source>
</evidence>
<dbReference type="InterPro" id="IPR050235">
    <property type="entry name" value="CK1_Ser-Thr_kinase"/>
</dbReference>
<dbReference type="Proteomes" id="UP001432322">
    <property type="component" value="Unassembled WGS sequence"/>
</dbReference>
<keyword evidence="8" id="KW-1185">Reference proteome</keyword>
<dbReference type="SUPFAM" id="SSF56112">
    <property type="entry name" value="Protein kinase-like (PK-like)"/>
    <property type="match status" value="1"/>
</dbReference>
<evidence type="ECO:0000313" key="7">
    <source>
        <dbReference type="EMBL" id="GMT22967.1"/>
    </source>
</evidence>
<dbReference type="PROSITE" id="PS00108">
    <property type="entry name" value="PROTEIN_KINASE_ST"/>
    <property type="match status" value="1"/>
</dbReference>
<sequence>MVYNEKLREIKVGLTSIVAAKWLITRKIGEGAFGMVFECICITKPSVKRAIKAELCGIDRAHESLKMEIYVMRKLMSVKAAHSVQLLAAGTEKNFNFVVMTLLGMSLSDIRKRLPDEKFALDSLIIIGLQSTDALRELHSAGFVHRDIKPSNFTIGKEMPDWIYIIDFGIGREIMYTEDLQTKLKCPRRSCQFRGTTRYCSINAHRRKELGRHDDLLSMMYMLIEGHSGSLPWKHKDRVATEKLKMEKEDEMLESAPKPFVRIFEYLKKLTYFSTPDYKKVRQEFLDMAKDRNLKPPYTLDWDNFVITPCERQCVLKLAACQELFNPPDILDLY</sequence>
<dbReference type="AlphaFoldDB" id="A0AAV5VW72"/>
<gene>
    <name evidence="7" type="ORF">PFISCL1PPCAC_14264</name>
</gene>
<dbReference type="EMBL" id="BTSY01000004">
    <property type="protein sequence ID" value="GMT22967.1"/>
    <property type="molecule type" value="Genomic_DNA"/>
</dbReference>
<dbReference type="SMART" id="SM00220">
    <property type="entry name" value="S_TKc"/>
    <property type="match status" value="1"/>
</dbReference>
<dbReference type="GO" id="GO:0004674">
    <property type="term" value="F:protein serine/threonine kinase activity"/>
    <property type="evidence" value="ECO:0007669"/>
    <property type="project" value="UniProtKB-KW"/>
</dbReference>
<evidence type="ECO:0000256" key="2">
    <source>
        <dbReference type="ARBA" id="ARBA00022741"/>
    </source>
</evidence>
<evidence type="ECO:0000256" key="5">
    <source>
        <dbReference type="RuleBase" id="RU000304"/>
    </source>
</evidence>
<keyword evidence="5" id="KW-0418">Kinase</keyword>
<dbReference type="GO" id="GO:0005524">
    <property type="term" value="F:ATP binding"/>
    <property type="evidence" value="ECO:0007669"/>
    <property type="project" value="UniProtKB-UniRule"/>
</dbReference>
<protein>
    <recommendedName>
        <fullName evidence="1">non-specific serine/threonine protein kinase</fullName>
        <ecNumber evidence="1">2.7.11.1</ecNumber>
    </recommendedName>
</protein>
<name>A0AAV5VW72_9BILA</name>
<feature type="non-terminal residue" evidence="7">
    <location>
        <position position="334"/>
    </location>
</feature>
<dbReference type="Pfam" id="PF00069">
    <property type="entry name" value="Pkinase"/>
    <property type="match status" value="1"/>
</dbReference>
<reference evidence="7" key="1">
    <citation type="submission" date="2023-10" db="EMBL/GenBank/DDBJ databases">
        <title>Genome assembly of Pristionchus species.</title>
        <authorList>
            <person name="Yoshida K."/>
            <person name="Sommer R.J."/>
        </authorList>
    </citation>
    <scope>NUCLEOTIDE SEQUENCE</scope>
    <source>
        <strain evidence="7">RS5133</strain>
    </source>
</reference>
<comment type="similarity">
    <text evidence="5">Belongs to the protein kinase superfamily.</text>
</comment>